<accession>A0A0F9JZG6</accession>
<name>A0A0F9JZG6_9ZZZZ</name>
<dbReference type="EMBL" id="LAZR01014942">
    <property type="protein sequence ID" value="KKM15288.1"/>
    <property type="molecule type" value="Genomic_DNA"/>
</dbReference>
<reference evidence="1" key="1">
    <citation type="journal article" date="2015" name="Nature">
        <title>Complex archaea that bridge the gap between prokaryotes and eukaryotes.</title>
        <authorList>
            <person name="Spang A."/>
            <person name="Saw J.H."/>
            <person name="Jorgensen S.L."/>
            <person name="Zaremba-Niedzwiedzka K."/>
            <person name="Martijn J."/>
            <person name="Lind A.E."/>
            <person name="van Eijk R."/>
            <person name="Schleper C."/>
            <person name="Guy L."/>
            <person name="Ettema T.J."/>
        </authorList>
    </citation>
    <scope>NUCLEOTIDE SEQUENCE</scope>
</reference>
<sequence length="315" mass="34834">MAQINLSDVPVHDTVMLESGMQTTATIKRKLIAEKLLYENSTVLSIGTKLLDSQMTDDLEFRFSVPSTMTYEYDVPEGVGPTEIEHVEHIPLGGRIKKGYISWGQTIESGIRGNTQYQNAITQRQAERALSEKIDNHILQAIWDAAGATAVDVDTNSKWSGTGIHSPDIVGDIASGFNNIFSESNVSAEEMRNLALIIPASIYGSVITVSEINNIIQSLEQYFKTSFGLTVYPSRDTLFANDVILMVKGQQTGFFGRLRPSAIRKAGHQSTWLEQKVGIGWVYTSIQFWGAFIMPYPNTGSTTKRICKITDILAD</sequence>
<organism evidence="1">
    <name type="scientific">marine sediment metagenome</name>
    <dbReference type="NCBI Taxonomy" id="412755"/>
    <lineage>
        <taxon>unclassified sequences</taxon>
        <taxon>metagenomes</taxon>
        <taxon>ecological metagenomes</taxon>
    </lineage>
</organism>
<comment type="caution">
    <text evidence="1">The sequence shown here is derived from an EMBL/GenBank/DDBJ whole genome shotgun (WGS) entry which is preliminary data.</text>
</comment>
<dbReference type="AlphaFoldDB" id="A0A0F9JZG6"/>
<gene>
    <name evidence="1" type="ORF">LCGC14_1697580</name>
</gene>
<protein>
    <submittedName>
        <fullName evidence="1">Uncharacterized protein</fullName>
    </submittedName>
</protein>
<evidence type="ECO:0000313" key="1">
    <source>
        <dbReference type="EMBL" id="KKM15288.1"/>
    </source>
</evidence>
<proteinExistence type="predicted"/>